<dbReference type="Pfam" id="PF00134">
    <property type="entry name" value="Cyclin_N"/>
    <property type="match status" value="1"/>
</dbReference>
<dbReference type="GO" id="GO:0051726">
    <property type="term" value="P:regulation of cell cycle"/>
    <property type="evidence" value="ECO:0007669"/>
    <property type="project" value="InterPro"/>
</dbReference>
<dbReference type="GO" id="GO:0016301">
    <property type="term" value="F:kinase activity"/>
    <property type="evidence" value="ECO:0007669"/>
    <property type="project" value="UniProtKB-KW"/>
</dbReference>
<evidence type="ECO:0000259" key="2">
    <source>
        <dbReference type="Pfam" id="PF00134"/>
    </source>
</evidence>
<feature type="region of interest" description="Disordered" evidence="1">
    <location>
        <begin position="96"/>
        <end position="120"/>
    </location>
</feature>
<keyword evidence="3" id="KW-0808">Transferase</keyword>
<dbReference type="PANTHER" id="PTHR22896:SF0">
    <property type="entry name" value="CYCLIN N-TERMINAL DOMAIN-CONTAINING PROTEIN"/>
    <property type="match status" value="1"/>
</dbReference>
<dbReference type="VEuPathDB" id="PiroplasmaDB:BOVATA_023430"/>
<dbReference type="RefSeq" id="XP_028867093.1">
    <property type="nucleotide sequence ID" value="XM_029011260.1"/>
</dbReference>
<dbReference type="SUPFAM" id="SSF47954">
    <property type="entry name" value="Cyclin-like"/>
    <property type="match status" value="1"/>
</dbReference>
<dbReference type="InterPro" id="IPR006671">
    <property type="entry name" value="Cyclin_N"/>
</dbReference>
<reference evidence="3 4" key="1">
    <citation type="journal article" date="2017" name="BMC Genomics">
        <title>Whole-genome assembly of Babesia ovata and comparative genomics between closely related pathogens.</title>
        <authorList>
            <person name="Yamagishi J."/>
            <person name="Asada M."/>
            <person name="Hakimi H."/>
            <person name="Tanaka T.Q."/>
            <person name="Sugimoto C."/>
            <person name="Kawazu S."/>
        </authorList>
    </citation>
    <scope>NUCLEOTIDE SEQUENCE [LARGE SCALE GENOMIC DNA]</scope>
    <source>
        <strain evidence="3 4">Miyake</strain>
    </source>
</reference>
<feature type="compositionally biased region" description="Basic and acidic residues" evidence="1">
    <location>
        <begin position="96"/>
        <end position="117"/>
    </location>
</feature>
<keyword evidence="4" id="KW-1185">Reference proteome</keyword>
<protein>
    <submittedName>
        <fullName evidence="3">Cyclin dependent kinase binding protein</fullName>
    </submittedName>
</protein>
<accession>A0A2H6KCX7</accession>
<name>A0A2H6KCX7_9APIC</name>
<dbReference type="PANTHER" id="PTHR22896">
    <property type="entry name" value="CDK5 AND ABL1 ENZYME SUBSTRATE 1"/>
    <property type="match status" value="1"/>
</dbReference>
<evidence type="ECO:0000256" key="1">
    <source>
        <dbReference type="SAM" id="MobiDB-lite"/>
    </source>
</evidence>
<organism evidence="3 4">
    <name type="scientific">Babesia ovata</name>
    <dbReference type="NCBI Taxonomy" id="189622"/>
    <lineage>
        <taxon>Eukaryota</taxon>
        <taxon>Sar</taxon>
        <taxon>Alveolata</taxon>
        <taxon>Apicomplexa</taxon>
        <taxon>Aconoidasida</taxon>
        <taxon>Piroplasmida</taxon>
        <taxon>Babesiidae</taxon>
        <taxon>Babesia</taxon>
    </lineage>
</organism>
<comment type="caution">
    <text evidence="3">The sequence shown here is derived from an EMBL/GenBank/DDBJ whole genome shotgun (WGS) entry which is preliminary data.</text>
</comment>
<gene>
    <name evidence="3" type="ORF">BOVATA_023430</name>
</gene>
<dbReference type="InterPro" id="IPR036915">
    <property type="entry name" value="Cyclin-like_sf"/>
</dbReference>
<keyword evidence="3" id="KW-0418">Kinase</keyword>
<dbReference type="OrthoDB" id="5353095at2759"/>
<feature type="domain" description="Cyclin N-terminal" evidence="2">
    <location>
        <begin position="262"/>
        <end position="352"/>
    </location>
</feature>
<dbReference type="Gene3D" id="1.10.472.10">
    <property type="entry name" value="Cyclin-like"/>
    <property type="match status" value="1"/>
</dbReference>
<dbReference type="EMBL" id="BDSA01000002">
    <property type="protein sequence ID" value="GBE60850.1"/>
    <property type="molecule type" value="Genomic_DNA"/>
</dbReference>
<dbReference type="Proteomes" id="UP000236319">
    <property type="component" value="Unassembled WGS sequence"/>
</dbReference>
<dbReference type="InterPro" id="IPR012388">
    <property type="entry name" value="CABLES1/2"/>
</dbReference>
<sequence>MMRRQSNHIDDYSLNEFQELLTDLRFTSLKTANLSTNVAVAFLTGIPHVARRPNDVHLSRLPTYNESFVPGTPHESYPLDQDRIIEFEEERIDRQYTADGEEARSFRRSNSDGRNAEDGMGISKARMRLMRWQSHIANMWRRYRDRRSDILEVADNHHMGLENRETQRRKKFYISYAELIIPSQDTYNPNFMNIPLHYGIVKAKSCGNSSPGNSDAFDAPDTTAAELSDFAEINARFRAANEWLHPSLSLTKLSRIKLTMFLAPRSVTHLDPSTVFSAWILFERLVIKGVVTKQNRKLYAATCLIIAYKFNQDGEHVVVNEIIAYLCRDRAITPSAIFASEMKVFTLLEFSLKQSYNGMRRHVQHYLEFNRITFMDLYETSESTVARVQPWVLQHGGSVRPLARILFKAHVTELDELAACLVEAATAILLHQNAVPRVGLNALQHLVDGLLGRRPERWPSEEQLESKYPQRPDVAFVVVFAEFPLDIVLACTLLRGPVVVGAPYVADCAAAAAHMCRQTEVSQLAAEVVVQQDIFRLYVQVRDVLVVAGPNGPCDLEKDLSHALLWKPPMQIQMRIEVSMEAVLEHNVDHRLRVEPGEDAAICSCGNL</sequence>
<proteinExistence type="predicted"/>
<evidence type="ECO:0000313" key="3">
    <source>
        <dbReference type="EMBL" id="GBE60850.1"/>
    </source>
</evidence>
<dbReference type="GeneID" id="39874620"/>
<evidence type="ECO:0000313" key="4">
    <source>
        <dbReference type="Proteomes" id="UP000236319"/>
    </source>
</evidence>
<dbReference type="AlphaFoldDB" id="A0A2H6KCX7"/>